<dbReference type="AlphaFoldDB" id="A0A673LPW9"/>
<keyword evidence="5" id="KW-1185">Reference proteome</keyword>
<evidence type="ECO:0000313" key="5">
    <source>
        <dbReference type="Proteomes" id="UP000472270"/>
    </source>
</evidence>
<dbReference type="GO" id="GO:0019888">
    <property type="term" value="F:protein phosphatase regulator activity"/>
    <property type="evidence" value="ECO:0007669"/>
    <property type="project" value="TreeGrafter"/>
</dbReference>
<dbReference type="InterPro" id="IPR051023">
    <property type="entry name" value="PP2A_Regulatory_Subunit_A"/>
</dbReference>
<feature type="repeat" description="HEAT" evidence="2">
    <location>
        <begin position="145"/>
        <end position="184"/>
    </location>
</feature>
<proteinExistence type="predicted"/>
<dbReference type="InterPro" id="IPR000357">
    <property type="entry name" value="HEAT"/>
</dbReference>
<evidence type="ECO:0000256" key="2">
    <source>
        <dbReference type="PROSITE-ProRule" id="PRU00103"/>
    </source>
</evidence>
<name>A0A673LPW9_9TELE</name>
<dbReference type="InterPro" id="IPR011989">
    <property type="entry name" value="ARM-like"/>
</dbReference>
<organism evidence="4 5">
    <name type="scientific">Sinocyclocheilus rhinocerous</name>
    <dbReference type="NCBI Taxonomy" id="307959"/>
    <lineage>
        <taxon>Eukaryota</taxon>
        <taxon>Metazoa</taxon>
        <taxon>Chordata</taxon>
        <taxon>Craniata</taxon>
        <taxon>Vertebrata</taxon>
        <taxon>Euteleostomi</taxon>
        <taxon>Actinopterygii</taxon>
        <taxon>Neopterygii</taxon>
        <taxon>Teleostei</taxon>
        <taxon>Ostariophysi</taxon>
        <taxon>Cypriniformes</taxon>
        <taxon>Cyprinidae</taxon>
        <taxon>Cyprininae</taxon>
        <taxon>Sinocyclocheilus</taxon>
    </lineage>
</organism>
<evidence type="ECO:0000256" key="1">
    <source>
        <dbReference type="ARBA" id="ARBA00022737"/>
    </source>
</evidence>
<accession>A0A673LPW9</accession>
<dbReference type="PANTHER" id="PTHR10648:SF8">
    <property type="entry name" value="SERINE_THREONINE-PROTEIN PHOSPHATASE 4 REGULATORY SUBUNIT 1"/>
    <property type="match status" value="1"/>
</dbReference>
<feature type="repeat" description="HEAT" evidence="2">
    <location>
        <begin position="225"/>
        <end position="263"/>
    </location>
</feature>
<dbReference type="PROSITE" id="PS50077">
    <property type="entry name" value="HEAT_REPEAT"/>
    <property type="match status" value="2"/>
</dbReference>
<dbReference type="FunFam" id="1.25.10.10:FF:000161">
    <property type="entry name" value="serine/threonine-protein phosphatase 4 regulatory subunit 1"/>
    <property type="match status" value="1"/>
</dbReference>
<dbReference type="InterPro" id="IPR016024">
    <property type="entry name" value="ARM-type_fold"/>
</dbReference>
<dbReference type="GO" id="GO:0005737">
    <property type="term" value="C:cytoplasm"/>
    <property type="evidence" value="ECO:0007669"/>
    <property type="project" value="TreeGrafter"/>
</dbReference>
<dbReference type="Pfam" id="PF02985">
    <property type="entry name" value="HEAT"/>
    <property type="match status" value="1"/>
</dbReference>
<dbReference type="SUPFAM" id="SSF48371">
    <property type="entry name" value="ARM repeat"/>
    <property type="match status" value="1"/>
</dbReference>
<dbReference type="Proteomes" id="UP000472270">
    <property type="component" value="Unassembled WGS sequence"/>
</dbReference>
<keyword evidence="1" id="KW-0677">Repeat</keyword>
<reference evidence="4" key="1">
    <citation type="submission" date="2025-08" db="UniProtKB">
        <authorList>
            <consortium name="Ensembl"/>
        </authorList>
    </citation>
    <scope>IDENTIFICATION</scope>
</reference>
<protein>
    <submittedName>
        <fullName evidence="4">Protein phosphatase 4 regulatory subunit 1</fullName>
    </submittedName>
</protein>
<evidence type="ECO:0000256" key="3">
    <source>
        <dbReference type="SAM" id="MobiDB-lite"/>
    </source>
</evidence>
<dbReference type="PANTHER" id="PTHR10648">
    <property type="entry name" value="SERINE/THREONINE-PROTEIN PHOSPHATASE PP2A 65 KDA REGULATORY SUBUNIT"/>
    <property type="match status" value="1"/>
</dbReference>
<evidence type="ECO:0000313" key="4">
    <source>
        <dbReference type="Ensembl" id="ENSSRHP00000079493.1"/>
    </source>
</evidence>
<dbReference type="InterPro" id="IPR021133">
    <property type="entry name" value="HEAT_type_2"/>
</dbReference>
<sequence length="429" mass="47876">SPDLSLLQDSQEDTDGLLDFVSQDEMLTPLGRLDKYISSENVFNRQMVARSLLDTLRFEQCLKLGITSASCPTVRAELMEQIPHIAIFCQENRPSIPFAFSKFLLPIVVRYLSDQNNLVRKTSQAALLVLREQELMERGDVESLVCPVLVDLTAPDSSDDVKTEAMAIICKMAPMVGKDVTERLFLPRFCEMCCDCRMFHVRKVCAANFGDVCSVVGGEATEELLLPRFFQLCSDNVWGVRKACAECFMTVSSASSAEVRRSKLSSLFISLISDPSRWVRQAAFQSLGPFISTFASSSSKHSLTHTNTHSHSLTHTNTHSLTHSCVFDSSSSNTDAADGGEQTAERLSADESCCLPSSDEIPEQELFNSFHYWRTPIPQIQLELLQEEDRRPSAPALGRTQLQELIENLEPHTDDPDVKGELTRISELH</sequence>
<dbReference type="Ensembl" id="ENSSRHT00000081646.1">
    <property type="protein sequence ID" value="ENSSRHP00000079493.1"/>
    <property type="gene ID" value="ENSSRHG00000039435.1"/>
</dbReference>
<feature type="region of interest" description="Disordered" evidence="3">
    <location>
        <begin position="332"/>
        <end position="351"/>
    </location>
</feature>
<reference evidence="4" key="2">
    <citation type="submission" date="2025-09" db="UniProtKB">
        <authorList>
            <consortium name="Ensembl"/>
        </authorList>
    </citation>
    <scope>IDENTIFICATION</scope>
</reference>
<dbReference type="Gene3D" id="1.25.10.10">
    <property type="entry name" value="Leucine-rich Repeat Variant"/>
    <property type="match status" value="2"/>
</dbReference>
<feature type="region of interest" description="Disordered" evidence="3">
    <location>
        <begin position="409"/>
        <end position="429"/>
    </location>
</feature>